<comment type="catalytic activity">
    <reaction evidence="13 14">
        <text>2,5-diamino-6-hydroxy-4-(5-phosphoribosylamino)-pyrimidine + H2O + H(+) = 5-amino-6-(5-phospho-D-ribosylamino)uracil + NH4(+)</text>
        <dbReference type="Rhea" id="RHEA:21868"/>
        <dbReference type="ChEBI" id="CHEBI:15377"/>
        <dbReference type="ChEBI" id="CHEBI:15378"/>
        <dbReference type="ChEBI" id="CHEBI:28938"/>
        <dbReference type="ChEBI" id="CHEBI:58453"/>
        <dbReference type="ChEBI" id="CHEBI:58614"/>
        <dbReference type="EC" id="3.5.4.26"/>
    </reaction>
</comment>
<evidence type="ECO:0000256" key="18">
    <source>
        <dbReference type="SAM" id="MobiDB-lite"/>
    </source>
</evidence>
<evidence type="ECO:0000256" key="14">
    <source>
        <dbReference type="PIRNR" id="PIRNR006769"/>
    </source>
</evidence>
<feature type="binding site" evidence="16">
    <location>
        <position position="281"/>
    </location>
    <ligand>
        <name>substrate</name>
    </ligand>
</feature>
<dbReference type="Pfam" id="PF01872">
    <property type="entry name" value="RibD_C"/>
    <property type="match status" value="1"/>
</dbReference>
<evidence type="ECO:0000256" key="9">
    <source>
        <dbReference type="ARBA" id="ARBA00022857"/>
    </source>
</evidence>
<dbReference type="GO" id="GO:0008703">
    <property type="term" value="F:5-amino-6-(5-phosphoribosylamino)uracil reductase activity"/>
    <property type="evidence" value="ECO:0007669"/>
    <property type="project" value="UniProtKB-EC"/>
</dbReference>
<comment type="similarity">
    <text evidence="5 14">In the C-terminal section; belongs to the HTP reductase family.</text>
</comment>
<organism evidence="20 21">
    <name type="scientific">Brevibacterium senegalense</name>
    <dbReference type="NCBI Taxonomy" id="1033736"/>
    <lineage>
        <taxon>Bacteria</taxon>
        <taxon>Bacillati</taxon>
        <taxon>Actinomycetota</taxon>
        <taxon>Actinomycetes</taxon>
        <taxon>Micrococcales</taxon>
        <taxon>Brevibacteriaceae</taxon>
        <taxon>Brevibacterium</taxon>
    </lineage>
</organism>
<dbReference type="Gene3D" id="3.40.430.10">
    <property type="entry name" value="Dihydrofolate Reductase, subunit A"/>
    <property type="match status" value="2"/>
</dbReference>
<evidence type="ECO:0000256" key="4">
    <source>
        <dbReference type="ARBA" id="ARBA00005259"/>
    </source>
</evidence>
<evidence type="ECO:0000256" key="2">
    <source>
        <dbReference type="ARBA" id="ARBA00004882"/>
    </source>
</evidence>
<keyword evidence="9 14" id="KW-0521">NADP</keyword>
<comment type="caution">
    <text evidence="20">The sequence shown here is derived from an EMBL/GenBank/DDBJ whole genome shotgun (WGS) entry which is preliminary data.</text>
</comment>
<keyword evidence="14 20" id="KW-0378">Hydrolase</keyword>
<feature type="active site" description="Proton donor" evidence="15">
    <location>
        <position position="60"/>
    </location>
</feature>
<feature type="binding site" evidence="16">
    <location>
        <position position="180"/>
    </location>
    <ligand>
        <name>NADP(+)</name>
        <dbReference type="ChEBI" id="CHEBI:58349"/>
    </ligand>
</feature>
<accession>A0A921MF02</accession>
<dbReference type="Proteomes" id="UP000784435">
    <property type="component" value="Unassembled WGS sequence"/>
</dbReference>
<evidence type="ECO:0000256" key="11">
    <source>
        <dbReference type="ARBA" id="ARBA00023268"/>
    </source>
</evidence>
<feature type="binding site" evidence="17">
    <location>
        <position position="86"/>
    </location>
    <ligand>
        <name>Zn(2+)</name>
        <dbReference type="ChEBI" id="CHEBI:29105"/>
        <note>catalytic</note>
    </ligand>
</feature>
<feature type="binding site" evidence="16">
    <location>
        <position position="214"/>
    </location>
    <ligand>
        <name>substrate</name>
    </ligand>
</feature>
<evidence type="ECO:0000256" key="6">
    <source>
        <dbReference type="ARBA" id="ARBA00022619"/>
    </source>
</evidence>
<dbReference type="GO" id="GO:0008835">
    <property type="term" value="F:diaminohydroxyphosphoribosylaminopyrimidine deaminase activity"/>
    <property type="evidence" value="ECO:0007669"/>
    <property type="project" value="UniProtKB-EC"/>
</dbReference>
<keyword evidence="11" id="KW-0511">Multifunctional enzyme</keyword>
<dbReference type="SUPFAM" id="SSF53597">
    <property type="entry name" value="Dihydrofolate reductase-like"/>
    <property type="match status" value="1"/>
</dbReference>
<evidence type="ECO:0000256" key="5">
    <source>
        <dbReference type="ARBA" id="ARBA00007417"/>
    </source>
</evidence>
<dbReference type="InterPro" id="IPR002734">
    <property type="entry name" value="RibDG_C"/>
</dbReference>
<dbReference type="EC" id="3.5.4.26" evidence="14"/>
<dbReference type="GO" id="GO:0008270">
    <property type="term" value="F:zinc ion binding"/>
    <property type="evidence" value="ECO:0007669"/>
    <property type="project" value="InterPro"/>
</dbReference>
<keyword evidence="8 14" id="KW-0862">Zinc</keyword>
<evidence type="ECO:0000313" key="21">
    <source>
        <dbReference type="Proteomes" id="UP000784435"/>
    </source>
</evidence>
<comment type="pathway">
    <text evidence="2 14">Cofactor biosynthesis; riboflavin biosynthesis; 5-amino-6-(D-ribitylamino)uracil from GTP: step 2/4.</text>
</comment>
<feature type="binding site" evidence="16">
    <location>
        <position position="210"/>
    </location>
    <ligand>
        <name>NADP(+)</name>
        <dbReference type="ChEBI" id="CHEBI:58349"/>
    </ligand>
</feature>
<evidence type="ECO:0000256" key="13">
    <source>
        <dbReference type="ARBA" id="ARBA00049886"/>
    </source>
</evidence>
<gene>
    <name evidence="20" type="primary">ribD</name>
    <name evidence="20" type="ORF">K8V08_06980</name>
</gene>
<dbReference type="NCBIfam" id="TIGR00326">
    <property type="entry name" value="eubact_ribD"/>
    <property type="match status" value="1"/>
</dbReference>
<name>A0A921MF02_9MICO</name>
<feature type="binding site" evidence="16">
    <location>
        <begin position="283"/>
        <end position="289"/>
    </location>
    <ligand>
        <name>NADP(+)</name>
        <dbReference type="ChEBI" id="CHEBI:58349"/>
    </ligand>
</feature>
<dbReference type="SUPFAM" id="SSF53927">
    <property type="entry name" value="Cytidine deaminase-like"/>
    <property type="match status" value="1"/>
</dbReference>
<evidence type="ECO:0000256" key="8">
    <source>
        <dbReference type="ARBA" id="ARBA00022833"/>
    </source>
</evidence>
<feature type="binding site" evidence="16">
    <location>
        <position position="194"/>
    </location>
    <ligand>
        <name>substrate</name>
    </ligand>
</feature>
<dbReference type="GO" id="GO:0009231">
    <property type="term" value="P:riboflavin biosynthetic process"/>
    <property type="evidence" value="ECO:0007669"/>
    <property type="project" value="UniProtKB-KW"/>
</dbReference>
<feature type="binding site" evidence="16">
    <location>
        <position position="206"/>
    </location>
    <ligand>
        <name>substrate</name>
    </ligand>
</feature>
<dbReference type="PROSITE" id="PS51747">
    <property type="entry name" value="CYT_DCMP_DEAMINASES_2"/>
    <property type="match status" value="1"/>
</dbReference>
<evidence type="ECO:0000256" key="7">
    <source>
        <dbReference type="ARBA" id="ARBA00022723"/>
    </source>
</evidence>
<dbReference type="PIRSF" id="PIRSF006769">
    <property type="entry name" value="RibD"/>
    <property type="match status" value="1"/>
</dbReference>
<comment type="cofactor">
    <cofactor evidence="14 17">
        <name>Zn(2+)</name>
        <dbReference type="ChEBI" id="CHEBI:29105"/>
    </cofactor>
    <text evidence="14 17">Binds 1 zinc ion.</text>
</comment>
<comment type="catalytic activity">
    <reaction evidence="12 14">
        <text>5-amino-6-(5-phospho-D-ribitylamino)uracil + NADP(+) = 5-amino-6-(5-phospho-D-ribosylamino)uracil + NADPH + H(+)</text>
        <dbReference type="Rhea" id="RHEA:17845"/>
        <dbReference type="ChEBI" id="CHEBI:15378"/>
        <dbReference type="ChEBI" id="CHEBI:57783"/>
        <dbReference type="ChEBI" id="CHEBI:58349"/>
        <dbReference type="ChEBI" id="CHEBI:58421"/>
        <dbReference type="ChEBI" id="CHEBI:58453"/>
        <dbReference type="EC" id="1.1.1.193"/>
    </reaction>
</comment>
<evidence type="ECO:0000256" key="16">
    <source>
        <dbReference type="PIRSR" id="PIRSR006769-2"/>
    </source>
</evidence>
<dbReference type="EC" id="1.1.1.193" evidence="14"/>
<evidence type="ECO:0000256" key="17">
    <source>
        <dbReference type="PIRSR" id="PIRSR006769-3"/>
    </source>
</evidence>
<feature type="binding site" evidence="17">
    <location>
        <position position="58"/>
    </location>
    <ligand>
        <name>Zn(2+)</name>
        <dbReference type="ChEBI" id="CHEBI:29105"/>
        <note>catalytic</note>
    </ligand>
</feature>
<evidence type="ECO:0000256" key="3">
    <source>
        <dbReference type="ARBA" id="ARBA00004910"/>
    </source>
</evidence>
<evidence type="ECO:0000259" key="19">
    <source>
        <dbReference type="PROSITE" id="PS51747"/>
    </source>
</evidence>
<dbReference type="EMBL" id="DYUK01000151">
    <property type="protein sequence ID" value="HJG80139.1"/>
    <property type="molecule type" value="Genomic_DNA"/>
</dbReference>
<comment type="similarity">
    <text evidence="4 14">In the N-terminal section; belongs to the cytidine and deoxycytidylate deaminase family.</text>
</comment>
<keyword evidence="6 14" id="KW-0686">Riboflavin biosynthesis</keyword>
<dbReference type="InterPro" id="IPR016192">
    <property type="entry name" value="APOBEC/CMP_deaminase_Zn-bd"/>
</dbReference>
<evidence type="ECO:0000256" key="15">
    <source>
        <dbReference type="PIRSR" id="PIRSR006769-1"/>
    </source>
</evidence>
<evidence type="ECO:0000256" key="10">
    <source>
        <dbReference type="ARBA" id="ARBA00023002"/>
    </source>
</evidence>
<dbReference type="InterPro" id="IPR004794">
    <property type="entry name" value="Eubact_RibD"/>
</dbReference>
<dbReference type="InterPro" id="IPR002125">
    <property type="entry name" value="CMP_dCMP_dom"/>
</dbReference>
<dbReference type="InterPro" id="IPR024072">
    <property type="entry name" value="DHFR-like_dom_sf"/>
</dbReference>
<comment type="function">
    <text evidence="1 14">Converts 2,5-diamino-6-(ribosylamino)-4(3h)-pyrimidinone 5'-phosphate into 5-amino-6-(ribosylamino)-2,4(1h,3h)-pyrimidinedione 5'-phosphate.</text>
</comment>
<feature type="binding site" evidence="17">
    <location>
        <position position="95"/>
    </location>
    <ligand>
        <name>Zn(2+)</name>
        <dbReference type="ChEBI" id="CHEBI:29105"/>
        <note>catalytic</note>
    </ligand>
</feature>
<feature type="binding site" evidence="16">
    <location>
        <position position="217"/>
    </location>
    <ligand>
        <name>substrate</name>
    </ligand>
</feature>
<evidence type="ECO:0000313" key="20">
    <source>
        <dbReference type="EMBL" id="HJG80139.1"/>
    </source>
</evidence>
<feature type="region of interest" description="Disordered" evidence="18">
    <location>
        <begin position="338"/>
        <end position="358"/>
    </location>
</feature>
<dbReference type="InterPro" id="IPR016193">
    <property type="entry name" value="Cytidine_deaminase-like"/>
</dbReference>
<dbReference type="PANTHER" id="PTHR38011:SF7">
    <property type="entry name" value="2,5-DIAMINO-6-RIBOSYLAMINO-4(3H)-PYRIMIDINONE 5'-PHOSPHATE REDUCTASE"/>
    <property type="match status" value="1"/>
</dbReference>
<dbReference type="Pfam" id="PF00383">
    <property type="entry name" value="dCMP_cyt_deam_1"/>
    <property type="match status" value="1"/>
</dbReference>
<keyword evidence="7 14" id="KW-0479">Metal-binding</keyword>
<feature type="binding site" evidence="16">
    <location>
        <position position="178"/>
    </location>
    <ligand>
        <name>substrate</name>
    </ligand>
</feature>
<feature type="binding site" evidence="16">
    <location>
        <position position="164"/>
    </location>
    <ligand>
        <name>NADP(+)</name>
        <dbReference type="ChEBI" id="CHEBI:58349"/>
    </ligand>
</feature>
<keyword evidence="10 14" id="KW-0560">Oxidoreductase</keyword>
<dbReference type="PROSITE" id="PS00903">
    <property type="entry name" value="CYT_DCMP_DEAMINASES_1"/>
    <property type="match status" value="1"/>
</dbReference>
<comment type="pathway">
    <text evidence="3 14">Cofactor biosynthesis; riboflavin biosynthesis; 5-amino-6-(D-ribitylamino)uracil from GTP: step 3/4.</text>
</comment>
<reference evidence="20" key="2">
    <citation type="submission" date="2021-09" db="EMBL/GenBank/DDBJ databases">
        <authorList>
            <person name="Gilroy R."/>
        </authorList>
    </citation>
    <scope>NUCLEOTIDE SEQUENCE</scope>
    <source>
        <strain evidence="20">ChiGjej5B5-7349</strain>
    </source>
</reference>
<dbReference type="PANTHER" id="PTHR38011">
    <property type="entry name" value="DIHYDROFOLATE REDUCTASE FAMILY PROTEIN (AFU_ORTHOLOGUE AFUA_8G06820)"/>
    <property type="match status" value="1"/>
</dbReference>
<feature type="domain" description="CMP/dCMP-type deaminase" evidence="19">
    <location>
        <begin position="11"/>
        <end position="133"/>
    </location>
</feature>
<evidence type="ECO:0000256" key="1">
    <source>
        <dbReference type="ARBA" id="ARBA00002151"/>
    </source>
</evidence>
<sequence length="358" mass="36791">MDQSPQTIPRASVVAAMDAALAAARLGVRGANPLVGAAIIAPDGTAITGHHAGAGTAHAEPTAIRAARSAGIDLTASTLCVTLEPCSHHGRTPPCTDLILETGIPEVVLASADPNPAAAGGAQRLREAGVRVTTGVREAQARALNARWLTAVGERRPFVTVKIAQSLDGRIAAADGTSQWITSAASRARVHTLRARADAVIVGTGTALADDPRLTARPAAEAAETSEAELTQPVPVVVGMRGLDPASHLAQDPRTIHLRTRDPRSALEDLKTRGLDHVLVEGGAQLAGALVRADLVDELELHIAPLLLGDGLTGLADLGITTLADGIRWVSDPVEPLSDSAPNPDTVLRLTPAPTKGI</sequence>
<evidence type="ECO:0000256" key="12">
    <source>
        <dbReference type="ARBA" id="ARBA00049861"/>
    </source>
</evidence>
<protein>
    <recommendedName>
        <fullName evidence="14">Riboflavin biosynthesis protein RibD</fullName>
    </recommendedName>
    <domain>
        <recommendedName>
            <fullName evidence="14">Diaminohydroxyphosphoribosylaminopyrimidine deaminase</fullName>
            <shortName evidence="14">DRAP deaminase</shortName>
            <ecNumber evidence="14">3.5.4.26</ecNumber>
        </recommendedName>
        <alternativeName>
            <fullName evidence="14">Riboflavin-specific deaminase</fullName>
        </alternativeName>
    </domain>
    <domain>
        <recommendedName>
            <fullName evidence="14">5-amino-6-(5-phosphoribosylamino)uracil reductase</fullName>
            <ecNumber evidence="14">1.1.1.193</ecNumber>
        </recommendedName>
        <alternativeName>
            <fullName evidence="14">HTP reductase</fullName>
        </alternativeName>
    </domain>
</protein>
<dbReference type="AlphaFoldDB" id="A0A921MF02"/>
<dbReference type="Gene3D" id="3.40.140.10">
    <property type="entry name" value="Cytidine Deaminase, domain 2"/>
    <property type="match status" value="1"/>
</dbReference>
<dbReference type="InterPro" id="IPR050765">
    <property type="entry name" value="Riboflavin_Biosynth_HTPR"/>
</dbReference>
<proteinExistence type="inferred from homology"/>
<reference evidence="20" key="1">
    <citation type="journal article" date="2021" name="PeerJ">
        <title>Extensive microbial diversity within the chicken gut microbiome revealed by metagenomics and culture.</title>
        <authorList>
            <person name="Gilroy R."/>
            <person name="Ravi A."/>
            <person name="Getino M."/>
            <person name="Pursley I."/>
            <person name="Horton D.L."/>
            <person name="Alikhan N.F."/>
            <person name="Baker D."/>
            <person name="Gharbi K."/>
            <person name="Hall N."/>
            <person name="Watson M."/>
            <person name="Adriaenssens E.M."/>
            <person name="Foster-Nyarko E."/>
            <person name="Jarju S."/>
            <person name="Secka A."/>
            <person name="Antonio M."/>
            <person name="Oren A."/>
            <person name="Chaudhuri R.R."/>
            <person name="La Ragione R."/>
            <person name="Hildebrand F."/>
            <person name="Pallen M.J."/>
        </authorList>
    </citation>
    <scope>NUCLEOTIDE SEQUENCE</scope>
    <source>
        <strain evidence="20">ChiGjej5B5-7349</strain>
    </source>
</reference>